<dbReference type="EMBL" id="NIBG01000042">
    <property type="protein sequence ID" value="PAB55939.1"/>
    <property type="molecule type" value="Genomic_DNA"/>
</dbReference>
<comment type="caution">
    <text evidence="1">The sequence shown here is derived from an EMBL/GenBank/DDBJ whole genome shotgun (WGS) entry which is preliminary data.</text>
</comment>
<dbReference type="InterPro" id="IPR006699">
    <property type="entry name" value="GlpP"/>
</dbReference>
<dbReference type="GO" id="GO:0006355">
    <property type="term" value="P:regulation of DNA-templated transcription"/>
    <property type="evidence" value="ECO:0007669"/>
    <property type="project" value="InterPro"/>
</dbReference>
<organism evidence="1 2">
    <name type="scientific">Anaeromicrobium sediminis</name>
    <dbReference type="NCBI Taxonomy" id="1478221"/>
    <lineage>
        <taxon>Bacteria</taxon>
        <taxon>Bacillati</taxon>
        <taxon>Bacillota</taxon>
        <taxon>Clostridia</taxon>
        <taxon>Peptostreptococcales</taxon>
        <taxon>Thermotaleaceae</taxon>
        <taxon>Anaeromicrobium</taxon>
    </lineage>
</organism>
<dbReference type="OrthoDB" id="9799580at2"/>
<name>A0A267M8Q2_9FIRM</name>
<accession>A0A267M8Q2</accession>
<reference evidence="1 2" key="1">
    <citation type="submission" date="2017-06" db="EMBL/GenBank/DDBJ databases">
        <title>Draft genome sequence of anaerobic fermentative bacterium Anaeromicrobium sediminis DY2726D isolated from West Pacific Ocean sediments.</title>
        <authorList>
            <person name="Zeng X."/>
        </authorList>
    </citation>
    <scope>NUCLEOTIDE SEQUENCE [LARGE SCALE GENOMIC DNA]</scope>
    <source>
        <strain evidence="1 2">DY2726D</strain>
    </source>
</reference>
<evidence type="ECO:0000313" key="1">
    <source>
        <dbReference type="EMBL" id="PAB55939.1"/>
    </source>
</evidence>
<dbReference type="AlphaFoldDB" id="A0A267M8Q2"/>
<dbReference type="PIRSF" id="PIRSF016897">
    <property type="entry name" value="GlpP"/>
    <property type="match status" value="1"/>
</dbReference>
<dbReference type="Gene3D" id="3.20.20.70">
    <property type="entry name" value="Aldolase class I"/>
    <property type="match status" value="1"/>
</dbReference>
<proteinExistence type="predicted"/>
<protein>
    <submittedName>
        <fullName evidence="1">Antiterminator</fullName>
    </submittedName>
</protein>
<sequence>MIAAIRNIEDVDKVIKSPCEICFLLSGDIFNLKGVIQKLKESDKLVYVHVDLLEGFSKDTVALRYIYENMKPDGIITTKTHLIKKARTLGIFAIQRLFILDTISLETGIKTAKSIQPDAIEILPGIIPKIIKKLKKEINIPVIAGGLISDKEDIIEGLKAGAMGISASNEKLWYM</sequence>
<evidence type="ECO:0000313" key="2">
    <source>
        <dbReference type="Proteomes" id="UP000216024"/>
    </source>
</evidence>
<dbReference type="GO" id="GO:0006071">
    <property type="term" value="P:glycerol metabolic process"/>
    <property type="evidence" value="ECO:0007669"/>
    <property type="project" value="InterPro"/>
</dbReference>
<gene>
    <name evidence="1" type="ORF">CCE28_21430</name>
</gene>
<dbReference type="Pfam" id="PF04309">
    <property type="entry name" value="G3P_antiterm"/>
    <property type="match status" value="1"/>
</dbReference>
<keyword evidence="2" id="KW-1185">Reference proteome</keyword>
<dbReference type="Proteomes" id="UP000216024">
    <property type="component" value="Unassembled WGS sequence"/>
</dbReference>
<dbReference type="InterPro" id="IPR013785">
    <property type="entry name" value="Aldolase_TIM"/>
</dbReference>
<dbReference type="PANTHER" id="PTHR35787">
    <property type="entry name" value="GLYCEROL UPTAKE OPERON ANTITERMINATOR REGULATORY PROTEIN"/>
    <property type="match status" value="1"/>
</dbReference>
<dbReference type="PANTHER" id="PTHR35787:SF1">
    <property type="entry name" value="GLYCEROL UPTAKE OPERON ANTITERMINATOR REGULATORY PROTEIN"/>
    <property type="match status" value="1"/>
</dbReference>
<dbReference type="SUPFAM" id="SSF110391">
    <property type="entry name" value="GlpP-like"/>
    <property type="match status" value="1"/>
</dbReference>